<feature type="compositionally biased region" description="Polar residues" evidence="10">
    <location>
        <begin position="1042"/>
        <end position="1051"/>
    </location>
</feature>
<evidence type="ECO:0000256" key="8">
    <source>
        <dbReference type="PROSITE-ProRule" id="PRU00283"/>
    </source>
</evidence>
<dbReference type="KEGG" id="acan:ACA1_263040"/>
<evidence type="ECO:0000256" key="9">
    <source>
        <dbReference type="SAM" id="Coils"/>
    </source>
</evidence>
<feature type="compositionally biased region" description="Basic and acidic residues" evidence="10">
    <location>
        <begin position="911"/>
        <end position="920"/>
    </location>
</feature>
<keyword evidence="1" id="KW-0813">Transport</keyword>
<evidence type="ECO:0000313" key="13">
    <source>
        <dbReference type="Proteomes" id="UP000011083"/>
    </source>
</evidence>
<dbReference type="GO" id="GO:0003777">
    <property type="term" value="F:microtubule motor activity"/>
    <property type="evidence" value="ECO:0007669"/>
    <property type="project" value="InterPro"/>
</dbReference>
<sequence>MDTAIEKDPNPNMIVAMRVRPDNDKEKYCSKSRTVVRVLDERVVIFDPADTSTAHSKGVPDHFRRSRDQRYIFDRVFDQYSSQAEVYEHTAKHLIDGVMTGFNATVFAYGATGSGKTHTMIGNTSMPGVMPQALQDLFARIEERRDETIFTIFISYLEIYNEQIRDLLVEGATSLELRVSSNDTAVVAGLSQHKVDSADEIMDLLLCGNTRRAVSPTDANEVSSRSHAVLQVAVQQKDRTADVRAAVKMGKLALIDLAGSERACVSNNCGARLKEGANINKSLLALGNCINALGEGAKKGGKVHVPYRNSKLTRLLKDSLGGNCRTVMIATVSPSSLSYEDSLNTLKYANRAKNIRMQVKRNVVNINYHVAEYKQIVESLRAQVSALKTKVQQMEREKQELLANTQAKNSAAEEKEQSALEVIVAKIRANLEERARFKQNLRELEERGKNDTHLSQKKLKSIHDWETNPNRGTTGVFTPPQISKMREEVRTIQHNKTSAASSRRTANLEERARFKQNLRELEERGKNDTHLSQKKLKSIHDWETNPNRGTTGVFTPPQISKMREEVRTIQHNKNERSVIKKNVQKKLDLNIAAYQQFQLEIGKVITSAHRRQLLEQEEKIHLLHMEKKDVSGEKDLLQRETEHQAEKIAQLEALLKEQSLLLKGRGLMSEQLSRQYTSTTGEILFTPRRQSSPGSASMARYSPFTRNRTPMSLPRTRPIFDEESETTDMFLRASPRDSEDSSAGDDVQGVVRGLARVQLSQQQQKEPQSDDLDDLEPFAEPTKAQRPQPTHTAAGGSAAPFVAKSPFRSPARRRPRRLRSILKKPADDNGSAAKKMVSFSGVPDSSSPVAGPVRVPVRMPKSPAPDRGAAAVPFSPLSAPAERHLQPTFSLNTSVDERSAAWAKIRTGFRSPEDEAKEAHVPPVVTAQSLLDRVGSSAATKVRRPRPVGEGLSRVMAPTQASLQRSNKRKSQQVDSITMSAPSEHRRLSKERKTDSASSTKENTANNSQLSASRLDISATAAALKKPKASALSKPPTRVPLVSSSEGVKSG</sequence>
<dbReference type="PANTHER" id="PTHR47968">
    <property type="entry name" value="CENTROMERE PROTEIN E"/>
    <property type="match status" value="1"/>
</dbReference>
<feature type="compositionally biased region" description="Basic and acidic residues" evidence="10">
    <location>
        <begin position="983"/>
        <end position="995"/>
    </location>
</feature>
<dbReference type="RefSeq" id="XP_004341289.1">
    <property type="nucleotide sequence ID" value="XM_004341241.1"/>
</dbReference>
<feature type="compositionally biased region" description="Polar residues" evidence="10">
    <location>
        <begin position="996"/>
        <end position="1012"/>
    </location>
</feature>
<dbReference type="VEuPathDB" id="AmoebaDB:ACA1_263040"/>
<dbReference type="OrthoDB" id="3176171at2759"/>
<feature type="region of interest" description="Disordered" evidence="10">
    <location>
        <begin position="781"/>
        <end position="874"/>
    </location>
</feature>
<name>L8H141_ACACF</name>
<comment type="similarity">
    <text evidence="8">Belongs to the TRAFAC class myosin-kinesin ATPase superfamily. Kinesin family.</text>
</comment>
<feature type="compositionally biased region" description="Low complexity" evidence="10">
    <location>
        <begin position="1018"/>
        <end position="1036"/>
    </location>
</feature>
<dbReference type="SUPFAM" id="SSF52540">
    <property type="entry name" value="P-loop containing nucleoside triphosphate hydrolases"/>
    <property type="match status" value="1"/>
</dbReference>
<evidence type="ECO:0000259" key="11">
    <source>
        <dbReference type="PROSITE" id="PS50067"/>
    </source>
</evidence>
<dbReference type="Pfam" id="PF00225">
    <property type="entry name" value="Kinesin"/>
    <property type="match status" value="1"/>
</dbReference>
<dbReference type="PROSITE" id="PS50067">
    <property type="entry name" value="KINESIN_MOTOR_2"/>
    <property type="match status" value="1"/>
</dbReference>
<dbReference type="GO" id="GO:0008017">
    <property type="term" value="F:microtubule binding"/>
    <property type="evidence" value="ECO:0007669"/>
    <property type="project" value="InterPro"/>
</dbReference>
<dbReference type="InterPro" id="IPR019821">
    <property type="entry name" value="Kinesin_motor_CS"/>
</dbReference>
<accession>L8H141</accession>
<dbReference type="AlphaFoldDB" id="L8H141"/>
<dbReference type="PRINTS" id="PR00380">
    <property type="entry name" value="KINESINHEAVY"/>
</dbReference>
<dbReference type="GeneID" id="14920386"/>
<feature type="domain" description="Kinesin motor" evidence="11">
    <location>
        <begin position="12"/>
        <end position="355"/>
    </location>
</feature>
<dbReference type="Proteomes" id="UP000011083">
    <property type="component" value="Unassembled WGS sequence"/>
</dbReference>
<dbReference type="CDD" id="cd01370">
    <property type="entry name" value="KISc_KIP3_like"/>
    <property type="match status" value="1"/>
</dbReference>
<protein>
    <recommendedName>
        <fullName evidence="7">Kinesin-like protein KIN-8B</fullName>
    </recommendedName>
</protein>
<evidence type="ECO:0000256" key="6">
    <source>
        <dbReference type="ARBA" id="ARBA00023175"/>
    </source>
</evidence>
<dbReference type="PROSITE" id="PS00411">
    <property type="entry name" value="KINESIN_MOTOR_1"/>
    <property type="match status" value="1"/>
</dbReference>
<feature type="binding site" evidence="8">
    <location>
        <begin position="110"/>
        <end position="117"/>
    </location>
    <ligand>
        <name>ATP</name>
        <dbReference type="ChEBI" id="CHEBI:30616"/>
    </ligand>
</feature>
<dbReference type="FunFam" id="3.40.850.10:FF:000056">
    <property type="entry name" value="Kinesin-like protein"/>
    <property type="match status" value="1"/>
</dbReference>
<dbReference type="GO" id="GO:0005524">
    <property type="term" value="F:ATP binding"/>
    <property type="evidence" value="ECO:0007669"/>
    <property type="project" value="UniProtKB-UniRule"/>
</dbReference>
<gene>
    <name evidence="12" type="ORF">ACA1_263040</name>
</gene>
<evidence type="ECO:0000256" key="5">
    <source>
        <dbReference type="ARBA" id="ARBA00023054"/>
    </source>
</evidence>
<evidence type="ECO:0000256" key="3">
    <source>
        <dbReference type="ARBA" id="ARBA00022741"/>
    </source>
</evidence>
<feature type="region of interest" description="Disordered" evidence="10">
    <location>
        <begin position="686"/>
        <end position="727"/>
    </location>
</feature>
<dbReference type="Gene3D" id="3.40.850.10">
    <property type="entry name" value="Kinesin motor domain"/>
    <property type="match status" value="1"/>
</dbReference>
<dbReference type="GO" id="GO:0005874">
    <property type="term" value="C:microtubule"/>
    <property type="evidence" value="ECO:0007669"/>
    <property type="project" value="UniProtKB-KW"/>
</dbReference>
<reference evidence="12 13" key="1">
    <citation type="journal article" date="2013" name="Genome Biol.">
        <title>Genome of Acanthamoeba castellanii highlights extensive lateral gene transfer and early evolution of tyrosine kinase signaling.</title>
        <authorList>
            <person name="Clarke M."/>
            <person name="Lohan A.J."/>
            <person name="Liu B."/>
            <person name="Lagkouvardos I."/>
            <person name="Roy S."/>
            <person name="Zafar N."/>
            <person name="Bertelli C."/>
            <person name="Schilde C."/>
            <person name="Kianianmomeni A."/>
            <person name="Burglin T.R."/>
            <person name="Frech C."/>
            <person name="Turcotte B."/>
            <person name="Kopec K.O."/>
            <person name="Synnott J.M."/>
            <person name="Choo C."/>
            <person name="Paponov I."/>
            <person name="Finkler A."/>
            <person name="Soon Heng Tan C."/>
            <person name="Hutchins A.P."/>
            <person name="Weinmeier T."/>
            <person name="Rattei T."/>
            <person name="Chu J.S."/>
            <person name="Gimenez G."/>
            <person name="Irimia M."/>
            <person name="Rigden D.J."/>
            <person name="Fitzpatrick D.A."/>
            <person name="Lorenzo-Morales J."/>
            <person name="Bateman A."/>
            <person name="Chiu C.H."/>
            <person name="Tang P."/>
            <person name="Hegemann P."/>
            <person name="Fromm H."/>
            <person name="Raoult D."/>
            <person name="Greub G."/>
            <person name="Miranda-Saavedra D."/>
            <person name="Chen N."/>
            <person name="Nash P."/>
            <person name="Ginger M.L."/>
            <person name="Horn M."/>
            <person name="Schaap P."/>
            <person name="Caler L."/>
            <person name="Loftus B."/>
        </authorList>
    </citation>
    <scope>NUCLEOTIDE SEQUENCE [LARGE SCALE GENOMIC DNA]</scope>
    <source>
        <strain evidence="12 13">Neff</strain>
    </source>
</reference>
<evidence type="ECO:0000256" key="10">
    <source>
        <dbReference type="SAM" id="MobiDB-lite"/>
    </source>
</evidence>
<dbReference type="GO" id="GO:0007018">
    <property type="term" value="P:microtubule-based movement"/>
    <property type="evidence" value="ECO:0007669"/>
    <property type="project" value="InterPro"/>
</dbReference>
<feature type="compositionally biased region" description="Basic residues" evidence="10">
    <location>
        <begin position="810"/>
        <end position="822"/>
    </location>
</feature>
<keyword evidence="3 8" id="KW-0547">Nucleotide-binding</keyword>
<dbReference type="SMART" id="SM00129">
    <property type="entry name" value="KISc"/>
    <property type="match status" value="1"/>
</dbReference>
<keyword evidence="13" id="KW-1185">Reference proteome</keyword>
<evidence type="ECO:0000256" key="7">
    <source>
        <dbReference type="ARBA" id="ARBA00068376"/>
    </source>
</evidence>
<feature type="region of interest" description="Disordered" evidence="10">
    <location>
        <begin position="757"/>
        <end position="776"/>
    </location>
</feature>
<dbReference type="PANTHER" id="PTHR47968:SF13">
    <property type="entry name" value="KINESIN-LIKE PROTEIN KIF19 ISOFORM X1"/>
    <property type="match status" value="1"/>
</dbReference>
<feature type="coiled-coil region" evidence="9">
    <location>
        <begin position="370"/>
        <end position="447"/>
    </location>
</feature>
<dbReference type="OMA" id="FAFSQIY"/>
<evidence type="ECO:0000256" key="4">
    <source>
        <dbReference type="ARBA" id="ARBA00022840"/>
    </source>
</evidence>
<feature type="region of interest" description="Disordered" evidence="10">
    <location>
        <begin position="909"/>
        <end position="1051"/>
    </location>
</feature>
<evidence type="ECO:0000313" key="12">
    <source>
        <dbReference type="EMBL" id="ELR19204.1"/>
    </source>
</evidence>
<dbReference type="InterPro" id="IPR001752">
    <property type="entry name" value="Kinesin_motor_dom"/>
</dbReference>
<evidence type="ECO:0000256" key="2">
    <source>
        <dbReference type="ARBA" id="ARBA00022701"/>
    </source>
</evidence>
<keyword evidence="5 9" id="KW-0175">Coiled coil</keyword>
<keyword evidence="6 8" id="KW-0505">Motor protein</keyword>
<dbReference type="InterPro" id="IPR036961">
    <property type="entry name" value="Kinesin_motor_dom_sf"/>
</dbReference>
<organism evidence="12 13">
    <name type="scientific">Acanthamoeba castellanii (strain ATCC 30010 / Neff)</name>
    <dbReference type="NCBI Taxonomy" id="1257118"/>
    <lineage>
        <taxon>Eukaryota</taxon>
        <taxon>Amoebozoa</taxon>
        <taxon>Discosea</taxon>
        <taxon>Longamoebia</taxon>
        <taxon>Centramoebida</taxon>
        <taxon>Acanthamoebidae</taxon>
        <taxon>Acanthamoeba</taxon>
    </lineage>
</organism>
<evidence type="ECO:0000256" key="1">
    <source>
        <dbReference type="ARBA" id="ARBA00022448"/>
    </source>
</evidence>
<dbReference type="InterPro" id="IPR027417">
    <property type="entry name" value="P-loop_NTPase"/>
</dbReference>
<dbReference type="EMBL" id="KB007933">
    <property type="protein sequence ID" value="ELR19204.1"/>
    <property type="molecule type" value="Genomic_DNA"/>
</dbReference>
<dbReference type="InterPro" id="IPR027640">
    <property type="entry name" value="Kinesin-like_fam"/>
</dbReference>
<dbReference type="STRING" id="1257118.L8H141"/>
<keyword evidence="4 8" id="KW-0067">ATP-binding</keyword>
<keyword evidence="2" id="KW-0493">Microtubule</keyword>
<proteinExistence type="inferred from homology"/>